<dbReference type="GO" id="GO:0005524">
    <property type="term" value="F:ATP binding"/>
    <property type="evidence" value="ECO:0007669"/>
    <property type="project" value="UniProtKB-KW"/>
</dbReference>
<dbReference type="PANTHER" id="PTHR45646">
    <property type="entry name" value="SERINE/THREONINE-PROTEIN KINASE DOA-RELATED"/>
    <property type="match status" value="1"/>
</dbReference>
<dbReference type="Gene3D" id="1.10.510.10">
    <property type="entry name" value="Transferase(Phosphotransferase) domain 1"/>
    <property type="match status" value="1"/>
</dbReference>
<dbReference type="Gene3D" id="3.30.200.20">
    <property type="entry name" value="Phosphorylase Kinase, domain 1"/>
    <property type="match status" value="1"/>
</dbReference>
<sequence>MKPPGTSIKPENVVPYAGVYEGASPLLLDNSTDARLSSNAQDYSDCAFNHGELFRDRYRVIGKLGYGSAFTVWLCRDQHNDDTYVALKVCTNASKVHREIPIYEHINSLHSKHGGRQLIRALLDSFEIVGPYGNHKCLVHEALGMNLEEFRELVPNEIFEPVLVRHTLRDILRALNFLHKEAGIIHTDIQPKNILLGVADTSAFRRFEKDEREQPMPRKELPSRTIYCSRLMPVTHDIPSLCDFSEARFDSDDNTDLVMPDVYRAPEVVLSLRWSYGIDHWALAMTLRDLMHSHPLFRPKGPDGRYSEEHHLAQMVAIMGPPSPDFLKRSIKSEHYWDAEGNWIGSVAIPNISLESVEQRLNGEEKRLFLNYMRKFLQWVPEDRSHPEEMFMDEWLLADLIESGQVMREAE</sequence>
<dbReference type="PROSITE" id="PS50011">
    <property type="entry name" value="PROTEIN_KINASE_DOM"/>
    <property type="match status" value="1"/>
</dbReference>
<evidence type="ECO:0000259" key="6">
    <source>
        <dbReference type="PROSITE" id="PS50011"/>
    </source>
</evidence>
<organism evidence="7 8">
    <name type="scientific">Meristemomyces frigidus</name>
    <dbReference type="NCBI Taxonomy" id="1508187"/>
    <lineage>
        <taxon>Eukaryota</taxon>
        <taxon>Fungi</taxon>
        <taxon>Dikarya</taxon>
        <taxon>Ascomycota</taxon>
        <taxon>Pezizomycotina</taxon>
        <taxon>Dothideomycetes</taxon>
        <taxon>Dothideomycetidae</taxon>
        <taxon>Mycosphaerellales</taxon>
        <taxon>Teratosphaeriaceae</taxon>
        <taxon>Meristemomyces</taxon>
    </lineage>
</organism>
<dbReference type="SUPFAM" id="SSF56112">
    <property type="entry name" value="Protein kinase-like (PK-like)"/>
    <property type="match status" value="1"/>
</dbReference>
<dbReference type="InterPro" id="IPR011009">
    <property type="entry name" value="Kinase-like_dom_sf"/>
</dbReference>
<name>A0AAN7YM80_9PEZI</name>
<keyword evidence="5" id="KW-0067">ATP-binding</keyword>
<dbReference type="GO" id="GO:0005634">
    <property type="term" value="C:nucleus"/>
    <property type="evidence" value="ECO:0007669"/>
    <property type="project" value="TreeGrafter"/>
</dbReference>
<proteinExistence type="predicted"/>
<evidence type="ECO:0000256" key="4">
    <source>
        <dbReference type="ARBA" id="ARBA00022777"/>
    </source>
</evidence>
<evidence type="ECO:0000313" key="7">
    <source>
        <dbReference type="EMBL" id="KAK5107107.1"/>
    </source>
</evidence>
<evidence type="ECO:0000313" key="8">
    <source>
        <dbReference type="Proteomes" id="UP001310890"/>
    </source>
</evidence>
<protein>
    <recommendedName>
        <fullName evidence="6">Protein kinase domain-containing protein</fullName>
    </recommendedName>
</protein>
<comment type="caution">
    <text evidence="7">The sequence shown here is derived from an EMBL/GenBank/DDBJ whole genome shotgun (WGS) entry which is preliminary data.</text>
</comment>
<keyword evidence="4" id="KW-0418">Kinase</keyword>
<evidence type="ECO:0000256" key="5">
    <source>
        <dbReference type="ARBA" id="ARBA00022840"/>
    </source>
</evidence>
<dbReference type="SMART" id="SM00220">
    <property type="entry name" value="S_TKc"/>
    <property type="match status" value="1"/>
</dbReference>
<dbReference type="PANTHER" id="PTHR45646:SF11">
    <property type="entry name" value="SERINE_THREONINE-PROTEIN KINASE DOA"/>
    <property type="match status" value="1"/>
</dbReference>
<dbReference type="AlphaFoldDB" id="A0AAN7YM80"/>
<feature type="domain" description="Protein kinase" evidence="6">
    <location>
        <begin position="58"/>
        <end position="396"/>
    </location>
</feature>
<accession>A0AAN7YM80</accession>
<dbReference type="Pfam" id="PF00069">
    <property type="entry name" value="Pkinase"/>
    <property type="match status" value="1"/>
</dbReference>
<keyword evidence="2" id="KW-0808">Transferase</keyword>
<keyword evidence="3" id="KW-0547">Nucleotide-binding</keyword>
<dbReference type="InterPro" id="IPR051175">
    <property type="entry name" value="CLK_kinases"/>
</dbReference>
<gene>
    <name evidence="7" type="ORF">LTR62_001855</name>
</gene>
<dbReference type="GO" id="GO:0043484">
    <property type="term" value="P:regulation of RNA splicing"/>
    <property type="evidence" value="ECO:0007669"/>
    <property type="project" value="TreeGrafter"/>
</dbReference>
<dbReference type="InterPro" id="IPR000719">
    <property type="entry name" value="Prot_kinase_dom"/>
</dbReference>
<dbReference type="Proteomes" id="UP001310890">
    <property type="component" value="Unassembled WGS sequence"/>
</dbReference>
<dbReference type="GO" id="GO:0004674">
    <property type="term" value="F:protein serine/threonine kinase activity"/>
    <property type="evidence" value="ECO:0007669"/>
    <property type="project" value="UniProtKB-KW"/>
</dbReference>
<dbReference type="EMBL" id="JAVRRL010000140">
    <property type="protein sequence ID" value="KAK5107107.1"/>
    <property type="molecule type" value="Genomic_DNA"/>
</dbReference>
<evidence type="ECO:0000256" key="3">
    <source>
        <dbReference type="ARBA" id="ARBA00022741"/>
    </source>
</evidence>
<evidence type="ECO:0000256" key="2">
    <source>
        <dbReference type="ARBA" id="ARBA00022679"/>
    </source>
</evidence>
<evidence type="ECO:0000256" key="1">
    <source>
        <dbReference type="ARBA" id="ARBA00022527"/>
    </source>
</evidence>
<reference evidence="7" key="1">
    <citation type="submission" date="2023-08" db="EMBL/GenBank/DDBJ databases">
        <title>Black Yeasts Isolated from many extreme environments.</title>
        <authorList>
            <person name="Coleine C."/>
            <person name="Stajich J.E."/>
            <person name="Selbmann L."/>
        </authorList>
    </citation>
    <scope>NUCLEOTIDE SEQUENCE</scope>
    <source>
        <strain evidence="7">CCFEE 5401</strain>
    </source>
</reference>
<keyword evidence="1" id="KW-0723">Serine/threonine-protein kinase</keyword>